<dbReference type="EMBL" id="CP010725">
    <property type="protein sequence ID" value="AUQ97900.1"/>
    <property type="molecule type" value="Genomic_DNA"/>
</dbReference>
<proteinExistence type="predicted"/>
<reference evidence="2 3" key="2">
    <citation type="journal article" date="2017" name="Genome Biol. Evol.">
        <title>Trajectories and Drivers of Genome Evolution in Surface-Associated Marine Phaeobacter.</title>
        <authorList>
            <person name="Freese H.M."/>
            <person name="Sikorski J."/>
            <person name="Bunk B."/>
            <person name="Scheuner C."/>
            <person name="Meier-Kolthoff J.P."/>
            <person name="Sproer C."/>
            <person name="Gram L."/>
            <person name="Overmann J."/>
        </authorList>
    </citation>
    <scope>NUCLEOTIDE SEQUENCE [LARGE SCALE GENOMIC DNA]</scope>
    <source>
        <strain evidence="2 3">P88</strain>
    </source>
</reference>
<sequence>MTMPPRPFSAAQLAERWQCSAETVRQLVKCGQLSGFRIGRMIRIPRAAVEEYEAKFIATPEENATVDPAQDEPYTIEYVAGRRRKRAV</sequence>
<dbReference type="Pfam" id="PF12728">
    <property type="entry name" value="HTH_17"/>
    <property type="match status" value="1"/>
</dbReference>
<gene>
    <name evidence="2" type="ORF">PhaeoP88_00503</name>
</gene>
<dbReference type="GO" id="GO:0003677">
    <property type="term" value="F:DNA binding"/>
    <property type="evidence" value="ECO:0007669"/>
    <property type="project" value="InterPro"/>
</dbReference>
<feature type="domain" description="Helix-turn-helix" evidence="1">
    <location>
        <begin position="9"/>
        <end position="52"/>
    </location>
</feature>
<organism evidence="2 3">
    <name type="scientific">Phaeobacter inhibens</name>
    <dbReference type="NCBI Taxonomy" id="221822"/>
    <lineage>
        <taxon>Bacteria</taxon>
        <taxon>Pseudomonadati</taxon>
        <taxon>Pseudomonadota</taxon>
        <taxon>Alphaproteobacteria</taxon>
        <taxon>Rhodobacterales</taxon>
        <taxon>Roseobacteraceae</taxon>
        <taxon>Phaeobacter</taxon>
    </lineage>
</organism>
<evidence type="ECO:0000313" key="2">
    <source>
        <dbReference type="EMBL" id="AUQ97900.1"/>
    </source>
</evidence>
<protein>
    <submittedName>
        <fullName evidence="2">DNA binding domain, excisionase family</fullName>
    </submittedName>
</protein>
<evidence type="ECO:0000313" key="3">
    <source>
        <dbReference type="Proteomes" id="UP000236447"/>
    </source>
</evidence>
<dbReference type="RefSeq" id="WP_102883007.1">
    <property type="nucleotide sequence ID" value="NZ_CP010725.1"/>
</dbReference>
<evidence type="ECO:0000259" key="1">
    <source>
        <dbReference type="Pfam" id="PF12728"/>
    </source>
</evidence>
<dbReference type="NCBIfam" id="TIGR01764">
    <property type="entry name" value="excise"/>
    <property type="match status" value="1"/>
</dbReference>
<dbReference type="InterPro" id="IPR041657">
    <property type="entry name" value="HTH_17"/>
</dbReference>
<name>A0A2I7K5Y3_9RHOB</name>
<accession>A0A2I7K5Y3</accession>
<reference evidence="2 3" key="1">
    <citation type="journal article" date="2017" name="Front. Microbiol.">
        <title>Phaeobacter piscinae sp. nov., a species of the Roseobacter group and potential aquaculture probiont.</title>
        <authorList>
            <person name="Sonnenschein E.C."/>
            <person name="Phippen C.B.W."/>
            <person name="Nielsen K.F."/>
            <person name="Mateiu R.V."/>
            <person name="Melchiorsen J."/>
            <person name="Gram L."/>
            <person name="Overmann J."/>
            <person name="Freese H.M."/>
        </authorList>
    </citation>
    <scope>NUCLEOTIDE SEQUENCE [LARGE SCALE GENOMIC DNA]</scope>
    <source>
        <strain evidence="2 3">P88</strain>
    </source>
</reference>
<dbReference type="InterPro" id="IPR010093">
    <property type="entry name" value="SinI_DNA-bd"/>
</dbReference>
<dbReference type="Proteomes" id="UP000236447">
    <property type="component" value="Chromosome"/>
</dbReference>
<dbReference type="AlphaFoldDB" id="A0A2I7K5Y3"/>